<dbReference type="Pfam" id="PF00672">
    <property type="entry name" value="HAMP"/>
    <property type="match status" value="1"/>
</dbReference>
<dbReference type="Pfam" id="PF00015">
    <property type="entry name" value="MCPsignal"/>
    <property type="match status" value="1"/>
</dbReference>
<dbReference type="PROSITE" id="PS50111">
    <property type="entry name" value="CHEMOTAXIS_TRANSDUC_2"/>
    <property type="match status" value="1"/>
</dbReference>
<evidence type="ECO:0000313" key="9">
    <source>
        <dbReference type="EMBL" id="WEJ62044.1"/>
    </source>
</evidence>
<evidence type="ECO:0000256" key="6">
    <source>
        <dbReference type="SAM" id="MobiDB-lite"/>
    </source>
</evidence>
<protein>
    <submittedName>
        <fullName evidence="9">Methyl-accepting chemotaxis protein</fullName>
    </submittedName>
</protein>
<dbReference type="PRINTS" id="PR00260">
    <property type="entry name" value="CHEMTRNSDUCR"/>
</dbReference>
<evidence type="ECO:0000259" key="8">
    <source>
        <dbReference type="PROSITE" id="PS50885"/>
    </source>
</evidence>
<dbReference type="InterPro" id="IPR004089">
    <property type="entry name" value="MCPsignal_dom"/>
</dbReference>
<dbReference type="SUPFAM" id="SSF58104">
    <property type="entry name" value="Methyl-accepting chemotaxis protein (MCP) signaling domain"/>
    <property type="match status" value="1"/>
</dbReference>
<comment type="similarity">
    <text evidence="3">Belongs to the methyl-accepting chemotaxis (MCP) protein family.</text>
</comment>
<dbReference type="SMART" id="SM00304">
    <property type="entry name" value="HAMP"/>
    <property type="match status" value="1"/>
</dbReference>
<feature type="region of interest" description="Disordered" evidence="6">
    <location>
        <begin position="444"/>
        <end position="472"/>
    </location>
</feature>
<dbReference type="PROSITE" id="PS50885">
    <property type="entry name" value="HAMP"/>
    <property type="match status" value="1"/>
</dbReference>
<dbReference type="PANTHER" id="PTHR32089">
    <property type="entry name" value="METHYL-ACCEPTING CHEMOTAXIS PROTEIN MCPB"/>
    <property type="match status" value="1"/>
</dbReference>
<dbReference type="RefSeq" id="WP_275594301.1">
    <property type="nucleotide sequence ID" value="NZ_CP102381.1"/>
</dbReference>
<evidence type="ECO:0000259" key="7">
    <source>
        <dbReference type="PROSITE" id="PS50111"/>
    </source>
</evidence>
<keyword evidence="10" id="KW-1185">Reference proteome</keyword>
<evidence type="ECO:0000256" key="1">
    <source>
        <dbReference type="ARBA" id="ARBA00004370"/>
    </source>
</evidence>
<feature type="domain" description="Methyl-accepting transducer" evidence="7">
    <location>
        <begin position="404"/>
        <end position="640"/>
    </location>
</feature>
<dbReference type="PANTHER" id="PTHR32089:SF112">
    <property type="entry name" value="LYSOZYME-LIKE PROTEIN-RELATED"/>
    <property type="match status" value="1"/>
</dbReference>
<accession>A0ABY8C812</accession>
<organism evidence="9 10">
    <name type="scientific">Thiomicrorhabdus lithotrophica</name>
    <dbReference type="NCBI Taxonomy" id="2949997"/>
    <lineage>
        <taxon>Bacteria</taxon>
        <taxon>Pseudomonadati</taxon>
        <taxon>Pseudomonadota</taxon>
        <taxon>Gammaproteobacteria</taxon>
        <taxon>Thiotrichales</taxon>
        <taxon>Piscirickettsiaceae</taxon>
        <taxon>Thiomicrorhabdus</taxon>
    </lineage>
</organism>
<reference evidence="9 10" key="1">
    <citation type="submission" date="2022-06" db="EMBL/GenBank/DDBJ databases">
        <title>Thiomicrohabdus sp. nov, an obligately chemolithoautotrophic, sulfur-oxidizing bacterium isolated from beach of Guanyin Mountain. Amoy.</title>
        <authorList>
            <person name="Zhu H."/>
        </authorList>
    </citation>
    <scope>NUCLEOTIDE SEQUENCE [LARGE SCALE GENOMIC DNA]</scope>
    <source>
        <strain evidence="9 10">XGS-01</strain>
    </source>
</reference>
<dbReference type="CDD" id="cd06225">
    <property type="entry name" value="HAMP"/>
    <property type="match status" value="1"/>
</dbReference>
<sequence>MKDWLRKLTIKQKMRFGFGVIWAVLAFITIQAAINLSVVRSNVSEMVYQHQPIALAAKESAFLLEKSMNALSMYILINDPALLKNYQASIEKVKTNIDDAQNNLKQYGDDSAVLLKKYSQLEKHMIQLQPLVEEVKVFQENRSKKFPAFEYVNNNMLNLATQTQQTLSLMINSEMAELSLERQALLVDLLELQKVWLNVTSSLRGFIGFRNQSMAEATDNYLNRFESLIQKINQQTEVELTIEEEDGIGTLTTLYEDYREHYMVMKGIHGGEKWRMDVWLMTTKIQPLFESFDKELIDISNLAVGDVEEISDDLLQLSLNSIIILLLVSAFGQILGMMVSNRVTNAVVSPINEISDALKDISEGEGDLTRRLPVNSSDEMGQLAGHFNSFVSKIHTMLSQVASTVEQLETSSRDLLEITRQAKDGAQQQLSATGGLSSTMIDMTEKSKSVEDHSKNTSRATQQAAERIKESGEMVVSTSNQIQKLSLGMADMTASVQLLREDSESIGTVVNVIREIAEQTNLLSLNAAIEAARAGEHGRGFAVVADEVRGLAHRTQESTLEIEKIIDKIRKATLSTVKVVETGQDSTKASCEAVSKTKEMLQPVVILMDDINQMSKQMSEAAHTQSVLAQEINQNISQIHDVTENAAQGANSTEQAGNNLQHLADKLEGLIHQFKI</sequence>
<evidence type="ECO:0000256" key="5">
    <source>
        <dbReference type="SAM" id="Coils"/>
    </source>
</evidence>
<feature type="domain" description="HAMP" evidence="8">
    <location>
        <begin position="345"/>
        <end position="399"/>
    </location>
</feature>
<dbReference type="EMBL" id="CP102381">
    <property type="protein sequence ID" value="WEJ62044.1"/>
    <property type="molecule type" value="Genomic_DNA"/>
</dbReference>
<proteinExistence type="inferred from homology"/>
<dbReference type="SMART" id="SM00283">
    <property type="entry name" value="MA"/>
    <property type="match status" value="1"/>
</dbReference>
<dbReference type="Gene3D" id="1.10.287.950">
    <property type="entry name" value="Methyl-accepting chemotaxis protein"/>
    <property type="match status" value="1"/>
</dbReference>
<comment type="subcellular location">
    <subcellularLocation>
        <location evidence="1">Membrane</location>
    </subcellularLocation>
</comment>
<keyword evidence="5" id="KW-0175">Coiled coil</keyword>
<dbReference type="CDD" id="cd11386">
    <property type="entry name" value="MCP_signal"/>
    <property type="match status" value="1"/>
</dbReference>
<name>A0ABY8C812_9GAMM</name>
<evidence type="ECO:0000256" key="4">
    <source>
        <dbReference type="PROSITE-ProRule" id="PRU00284"/>
    </source>
</evidence>
<gene>
    <name evidence="9" type="ORF">NR989_08455</name>
</gene>
<evidence type="ECO:0000256" key="3">
    <source>
        <dbReference type="ARBA" id="ARBA00029447"/>
    </source>
</evidence>
<dbReference type="InterPro" id="IPR003660">
    <property type="entry name" value="HAMP_dom"/>
</dbReference>
<dbReference type="InterPro" id="IPR004090">
    <property type="entry name" value="Chemotax_Me-accpt_rcpt"/>
</dbReference>
<dbReference type="Proteomes" id="UP001222275">
    <property type="component" value="Chromosome"/>
</dbReference>
<keyword evidence="2 4" id="KW-0807">Transducer</keyword>
<evidence type="ECO:0000256" key="2">
    <source>
        <dbReference type="ARBA" id="ARBA00023224"/>
    </source>
</evidence>
<feature type="coiled-coil region" evidence="5">
    <location>
        <begin position="83"/>
        <end position="110"/>
    </location>
</feature>
<feature type="compositionally biased region" description="Basic and acidic residues" evidence="6">
    <location>
        <begin position="444"/>
        <end position="455"/>
    </location>
</feature>
<evidence type="ECO:0000313" key="10">
    <source>
        <dbReference type="Proteomes" id="UP001222275"/>
    </source>
</evidence>